<organism evidence="2 3">
    <name type="scientific">Plectosphaerella plurivora</name>
    <dbReference type="NCBI Taxonomy" id="936078"/>
    <lineage>
        <taxon>Eukaryota</taxon>
        <taxon>Fungi</taxon>
        <taxon>Dikarya</taxon>
        <taxon>Ascomycota</taxon>
        <taxon>Pezizomycotina</taxon>
        <taxon>Sordariomycetes</taxon>
        <taxon>Hypocreomycetidae</taxon>
        <taxon>Glomerellales</taxon>
        <taxon>Plectosphaerellaceae</taxon>
        <taxon>Plectosphaerella</taxon>
    </lineage>
</organism>
<evidence type="ECO:0000313" key="3">
    <source>
        <dbReference type="Proteomes" id="UP000770015"/>
    </source>
</evidence>
<dbReference type="AlphaFoldDB" id="A0A9P9AA99"/>
<gene>
    <name evidence="2" type="ORF">F5X68DRAFT_192126</name>
</gene>
<dbReference type="OrthoDB" id="4590138at2759"/>
<evidence type="ECO:0000313" key="2">
    <source>
        <dbReference type="EMBL" id="KAH6684980.1"/>
    </source>
</evidence>
<accession>A0A9P9AA99</accession>
<sequence>MLKAIRCLRLRQPISSTTRTFSRTMSDSKAPTTAPLALPSTETATKDGPTTLTLGSTATMDALGPVVINVDGTISRINNWAELSEIERQNTMRILGKRNRERREVLLAKMAEKEAGKEGASN</sequence>
<reference evidence="2" key="1">
    <citation type="journal article" date="2021" name="Nat. Commun.">
        <title>Genetic determinants of endophytism in the Arabidopsis root mycobiome.</title>
        <authorList>
            <person name="Mesny F."/>
            <person name="Miyauchi S."/>
            <person name="Thiergart T."/>
            <person name="Pickel B."/>
            <person name="Atanasova L."/>
            <person name="Karlsson M."/>
            <person name="Huettel B."/>
            <person name="Barry K.W."/>
            <person name="Haridas S."/>
            <person name="Chen C."/>
            <person name="Bauer D."/>
            <person name="Andreopoulos W."/>
            <person name="Pangilinan J."/>
            <person name="LaButti K."/>
            <person name="Riley R."/>
            <person name="Lipzen A."/>
            <person name="Clum A."/>
            <person name="Drula E."/>
            <person name="Henrissat B."/>
            <person name="Kohler A."/>
            <person name="Grigoriev I.V."/>
            <person name="Martin F.M."/>
            <person name="Hacquard S."/>
        </authorList>
    </citation>
    <scope>NUCLEOTIDE SEQUENCE</scope>
    <source>
        <strain evidence="2">MPI-SDFR-AT-0117</strain>
    </source>
</reference>
<feature type="region of interest" description="Disordered" evidence="1">
    <location>
        <begin position="20"/>
        <end position="50"/>
    </location>
</feature>
<name>A0A9P9AA99_9PEZI</name>
<dbReference type="PANTHER" id="PTHR39474">
    <property type="entry name" value="UNNAMED PRODUCT"/>
    <property type="match status" value="1"/>
</dbReference>
<evidence type="ECO:0000256" key="1">
    <source>
        <dbReference type="SAM" id="MobiDB-lite"/>
    </source>
</evidence>
<proteinExistence type="predicted"/>
<dbReference type="PANTHER" id="PTHR39474:SF1">
    <property type="entry name" value="FUNGAL SPECIFIC TRANSCRIPTION FACTOR"/>
    <property type="match status" value="1"/>
</dbReference>
<feature type="compositionally biased region" description="Polar residues" evidence="1">
    <location>
        <begin position="40"/>
        <end position="50"/>
    </location>
</feature>
<keyword evidence="3" id="KW-1185">Reference proteome</keyword>
<protein>
    <submittedName>
        <fullName evidence="2">Uncharacterized protein</fullName>
    </submittedName>
</protein>
<dbReference type="EMBL" id="JAGSXJ010000016">
    <property type="protein sequence ID" value="KAH6684980.1"/>
    <property type="molecule type" value="Genomic_DNA"/>
</dbReference>
<dbReference type="Proteomes" id="UP000770015">
    <property type="component" value="Unassembled WGS sequence"/>
</dbReference>
<comment type="caution">
    <text evidence="2">The sequence shown here is derived from an EMBL/GenBank/DDBJ whole genome shotgun (WGS) entry which is preliminary data.</text>
</comment>